<reference evidence="1 2" key="1">
    <citation type="submission" date="2019-02" db="EMBL/GenBank/DDBJ databases">
        <title>Genome sequencing of the rare red list fungi Bondarzewia mesenterica.</title>
        <authorList>
            <person name="Buettner E."/>
            <person name="Kellner H."/>
        </authorList>
    </citation>
    <scope>NUCLEOTIDE SEQUENCE [LARGE SCALE GENOMIC DNA]</scope>
    <source>
        <strain evidence="1 2">DSM 108281</strain>
    </source>
</reference>
<evidence type="ECO:0000313" key="1">
    <source>
        <dbReference type="EMBL" id="THH20232.1"/>
    </source>
</evidence>
<name>A0A4S4M4Z2_9AGAM</name>
<sequence>MIIFSYACTDGGITARSLSLTSKYLASVAAPFLYRTLSVAGVASIQRAYTHLSALSPERRSVYHLFLSDKPAIDALPDVHFVAPDPESLASVERHQFLHQTDASEASALPDIATALLRLLSPTLRTLACILFNPLQSAFFAHLSIAPFPFLTDLTLRLSERVLLPPSPMPFVRLPNLQRFHFASNRYLSTSAAPILHLFATTCPRLTLLRISDLRLMPGCAATLCRMLGRVPIRDQYGWMPSPDALHRVPRLPFRIRSLFVQLEELDTGGYEAHLLQRMAEMDYADSFVLLPNARKRTYAQWKEEWIAVTEGDLSHWEGAGV</sequence>
<accession>A0A4S4M4Z2</accession>
<evidence type="ECO:0008006" key="3">
    <source>
        <dbReference type="Google" id="ProtNLM"/>
    </source>
</evidence>
<dbReference type="AlphaFoldDB" id="A0A4S4M4Z2"/>
<dbReference type="SUPFAM" id="SSF52047">
    <property type="entry name" value="RNI-like"/>
    <property type="match status" value="1"/>
</dbReference>
<proteinExistence type="predicted"/>
<dbReference type="EMBL" id="SGPL01000026">
    <property type="protein sequence ID" value="THH20232.1"/>
    <property type="molecule type" value="Genomic_DNA"/>
</dbReference>
<gene>
    <name evidence="1" type="ORF">EW146_g1106</name>
</gene>
<dbReference type="Proteomes" id="UP000310158">
    <property type="component" value="Unassembled WGS sequence"/>
</dbReference>
<dbReference type="OrthoDB" id="2748701at2759"/>
<keyword evidence="2" id="KW-1185">Reference proteome</keyword>
<protein>
    <recommendedName>
        <fullName evidence="3">F-box domain-containing protein</fullName>
    </recommendedName>
</protein>
<comment type="caution">
    <text evidence="1">The sequence shown here is derived from an EMBL/GenBank/DDBJ whole genome shotgun (WGS) entry which is preliminary data.</text>
</comment>
<organism evidence="1 2">
    <name type="scientific">Bondarzewia mesenterica</name>
    <dbReference type="NCBI Taxonomy" id="1095465"/>
    <lineage>
        <taxon>Eukaryota</taxon>
        <taxon>Fungi</taxon>
        <taxon>Dikarya</taxon>
        <taxon>Basidiomycota</taxon>
        <taxon>Agaricomycotina</taxon>
        <taxon>Agaricomycetes</taxon>
        <taxon>Russulales</taxon>
        <taxon>Bondarzewiaceae</taxon>
        <taxon>Bondarzewia</taxon>
    </lineage>
</organism>
<evidence type="ECO:0000313" key="2">
    <source>
        <dbReference type="Proteomes" id="UP000310158"/>
    </source>
</evidence>